<evidence type="ECO:0000313" key="4">
    <source>
        <dbReference type="EMBL" id="KAJ4155469.1"/>
    </source>
</evidence>
<accession>A0A9W8QFY5</accession>
<dbReference type="PANTHER" id="PTHR12176">
    <property type="entry name" value="SAM-DEPENDENT METHYLTRANSFERASE SUPERFAMILY PROTEIN"/>
    <property type="match status" value="1"/>
</dbReference>
<dbReference type="GeneID" id="80887869"/>
<comment type="similarity">
    <text evidence="1">Belongs to the methyltransferase superfamily.</text>
</comment>
<evidence type="ECO:0000256" key="3">
    <source>
        <dbReference type="ARBA" id="ARBA00022679"/>
    </source>
</evidence>
<dbReference type="InterPro" id="IPR051419">
    <property type="entry name" value="Lys/N-term_MeTrsfase_sf"/>
</dbReference>
<name>A0A9W8QFY5_AKAMU</name>
<dbReference type="GO" id="GO:0032259">
    <property type="term" value="P:methylation"/>
    <property type="evidence" value="ECO:0007669"/>
    <property type="project" value="UniProtKB-KW"/>
</dbReference>
<keyword evidence="5" id="KW-1185">Reference proteome</keyword>
<dbReference type="SUPFAM" id="SSF53335">
    <property type="entry name" value="S-adenosyl-L-methionine-dependent methyltransferases"/>
    <property type="match status" value="1"/>
</dbReference>
<evidence type="ECO:0008006" key="6">
    <source>
        <dbReference type="Google" id="ProtNLM"/>
    </source>
</evidence>
<proteinExistence type="inferred from homology"/>
<keyword evidence="2" id="KW-0489">Methyltransferase</keyword>
<dbReference type="RefSeq" id="XP_056055593.1">
    <property type="nucleotide sequence ID" value="XM_056198664.1"/>
</dbReference>
<gene>
    <name evidence="4" type="ORF">LMH87_000710</name>
</gene>
<dbReference type="Proteomes" id="UP001144673">
    <property type="component" value="Chromosome 6"/>
</dbReference>
<organism evidence="4 5">
    <name type="scientific">Akanthomyces muscarius</name>
    <name type="common">Entomopathogenic fungus</name>
    <name type="synonym">Lecanicillium muscarium</name>
    <dbReference type="NCBI Taxonomy" id="2231603"/>
    <lineage>
        <taxon>Eukaryota</taxon>
        <taxon>Fungi</taxon>
        <taxon>Dikarya</taxon>
        <taxon>Ascomycota</taxon>
        <taxon>Pezizomycotina</taxon>
        <taxon>Sordariomycetes</taxon>
        <taxon>Hypocreomycetidae</taxon>
        <taxon>Hypocreales</taxon>
        <taxon>Cordycipitaceae</taxon>
        <taxon>Akanthomyces</taxon>
    </lineage>
</organism>
<evidence type="ECO:0000256" key="2">
    <source>
        <dbReference type="ARBA" id="ARBA00022603"/>
    </source>
</evidence>
<dbReference type="EMBL" id="JAJHUN010000007">
    <property type="protein sequence ID" value="KAJ4155469.1"/>
    <property type="molecule type" value="Genomic_DNA"/>
</dbReference>
<evidence type="ECO:0000256" key="1">
    <source>
        <dbReference type="ARBA" id="ARBA00008361"/>
    </source>
</evidence>
<reference evidence="4" key="1">
    <citation type="journal article" date="2023" name="Access Microbiol">
        <title>De-novo genome assembly for Akanthomyces muscarius, a biocontrol agent of insect agricultural pests.</title>
        <authorList>
            <person name="Erdos Z."/>
            <person name="Studholme D.J."/>
            <person name="Raymond B."/>
            <person name="Sharma M."/>
        </authorList>
    </citation>
    <scope>NUCLEOTIDE SEQUENCE</scope>
    <source>
        <strain evidence="4">Ve6</strain>
    </source>
</reference>
<dbReference type="GO" id="GO:0008168">
    <property type="term" value="F:methyltransferase activity"/>
    <property type="evidence" value="ECO:0007669"/>
    <property type="project" value="UniProtKB-KW"/>
</dbReference>
<evidence type="ECO:0000313" key="5">
    <source>
        <dbReference type="Proteomes" id="UP001144673"/>
    </source>
</evidence>
<dbReference type="InterPro" id="IPR029063">
    <property type="entry name" value="SAM-dependent_MTases_sf"/>
</dbReference>
<dbReference type="PANTHER" id="PTHR12176:SF84">
    <property type="entry name" value="METHYLTRANSFERASE DOMAIN-CONTAINING PROTEIN"/>
    <property type="match status" value="1"/>
</dbReference>
<dbReference type="KEGG" id="amus:LMH87_000710"/>
<dbReference type="Gene3D" id="3.40.50.150">
    <property type="entry name" value="Vaccinia Virus protein VP39"/>
    <property type="match status" value="1"/>
</dbReference>
<comment type="caution">
    <text evidence="4">The sequence shown here is derived from an EMBL/GenBank/DDBJ whole genome shotgun (WGS) entry which is preliminary data.</text>
</comment>
<keyword evidence="3" id="KW-0808">Transferase</keyword>
<protein>
    <recommendedName>
        <fullName evidence="6">Methyltransferase-like protein 13</fullName>
    </recommendedName>
</protein>
<dbReference type="AlphaFoldDB" id="A0A9W8QFY5"/>
<sequence>MAADFEQQSYWHERFRSETAFEWLLSSSDFLSLVEPLLASLDRSSAAILHVGSGTSDLHNHLRRRGFLGVTNVDYEPLAARRGRELERRAFGDVRLRYAVADATRLPQDLASESDSEEEEGVPGRSGFQLVLDKSTCDAISCGGEDALRKMCDSVYQCLRPDGAWIALSFSADRFQLSDLPFHVEVLSKVQTPKSRATDPDIFYWCYCLRPR</sequence>